<sequence>MLPSVIFAILEAVPLSCQRVTLVLMVASSLLLRARF</sequence>
<dbReference type="AlphaFoldDB" id="A0A1H6M5Z2"/>
<protein>
    <submittedName>
        <fullName evidence="1">Uncharacterized protein</fullName>
    </submittedName>
</protein>
<dbReference type="Proteomes" id="UP000198988">
    <property type="component" value="Unassembled WGS sequence"/>
</dbReference>
<evidence type="ECO:0000313" key="1">
    <source>
        <dbReference type="EMBL" id="SEH94284.1"/>
    </source>
</evidence>
<accession>A0A1H6M5Z2</accession>
<reference evidence="2" key="1">
    <citation type="submission" date="2016-06" db="EMBL/GenBank/DDBJ databases">
        <authorList>
            <person name="Petersen J."/>
            <person name="Sayavedra L."/>
        </authorList>
    </citation>
    <scope>NUCLEOTIDE SEQUENCE [LARGE SCALE GENOMIC DNA]</scope>
    <source>
        <strain evidence="2">BazSymA</strain>
    </source>
</reference>
<dbReference type="EMBL" id="CDSC02000347">
    <property type="protein sequence ID" value="SEH94284.1"/>
    <property type="molecule type" value="Genomic_DNA"/>
</dbReference>
<evidence type="ECO:0000313" key="2">
    <source>
        <dbReference type="Proteomes" id="UP000198988"/>
    </source>
</evidence>
<gene>
    <name evidence="1" type="ORF">BAZSYMA_ACONTIG00457_3</name>
</gene>
<organism evidence="1 2">
    <name type="scientific">Bathymodiolus azoricus thioautotrophic gill symbiont</name>
    <dbReference type="NCBI Taxonomy" id="235205"/>
    <lineage>
        <taxon>Bacteria</taxon>
        <taxon>Pseudomonadati</taxon>
        <taxon>Pseudomonadota</taxon>
        <taxon>Gammaproteobacteria</taxon>
        <taxon>sulfur-oxidizing symbionts</taxon>
    </lineage>
</organism>
<proteinExistence type="predicted"/>
<name>A0A1H6M5Z2_9GAMM</name>